<feature type="compositionally biased region" description="Acidic residues" evidence="1">
    <location>
        <begin position="104"/>
        <end position="120"/>
    </location>
</feature>
<gene>
    <name evidence="2" type="ORF">H9868_04055</name>
</gene>
<protein>
    <submittedName>
        <fullName evidence="2">Serine proteinase</fullName>
    </submittedName>
</protein>
<dbReference type="EMBL" id="DXGA01000085">
    <property type="protein sequence ID" value="HIW93695.1"/>
    <property type="molecule type" value="Genomic_DNA"/>
</dbReference>
<evidence type="ECO:0000313" key="2">
    <source>
        <dbReference type="EMBL" id="HIW93695.1"/>
    </source>
</evidence>
<evidence type="ECO:0000256" key="1">
    <source>
        <dbReference type="SAM" id="MobiDB-lite"/>
    </source>
</evidence>
<proteinExistence type="predicted"/>
<reference evidence="2" key="2">
    <citation type="submission" date="2021-04" db="EMBL/GenBank/DDBJ databases">
        <authorList>
            <person name="Gilroy R."/>
        </authorList>
    </citation>
    <scope>NUCLEOTIDE SEQUENCE</scope>
    <source>
        <strain evidence="2">ChiGjej6B6-1540</strain>
    </source>
</reference>
<name>A0A9D1RUC2_9FIRM</name>
<comment type="caution">
    <text evidence="2">The sequence shown here is derived from an EMBL/GenBank/DDBJ whole genome shotgun (WGS) entry which is preliminary data.</text>
</comment>
<dbReference type="AlphaFoldDB" id="A0A9D1RUC2"/>
<feature type="region of interest" description="Disordered" evidence="1">
    <location>
        <begin position="90"/>
        <end position="120"/>
    </location>
</feature>
<dbReference type="Proteomes" id="UP000824192">
    <property type="component" value="Unassembled WGS sequence"/>
</dbReference>
<organism evidence="2 3">
    <name type="scientific">Candidatus Flavonifractor merdipullorum</name>
    <dbReference type="NCBI Taxonomy" id="2838590"/>
    <lineage>
        <taxon>Bacteria</taxon>
        <taxon>Bacillati</taxon>
        <taxon>Bacillota</taxon>
        <taxon>Clostridia</taxon>
        <taxon>Eubacteriales</taxon>
        <taxon>Oscillospiraceae</taxon>
        <taxon>Flavonifractor</taxon>
    </lineage>
</organism>
<evidence type="ECO:0000313" key="3">
    <source>
        <dbReference type="Proteomes" id="UP000824192"/>
    </source>
</evidence>
<sequence length="120" mass="13227">MAFFDEFKEKAADLAQVGMAKSKQLAEIARLNLINTGEEDTIRKAYQELGRIYYAERGNAPEPAYSALCEKITAARITIEENKDRIAQLRAEGTDGSPVRNETAAEDTVDADLPPEDGSF</sequence>
<reference evidence="2" key="1">
    <citation type="journal article" date="2021" name="PeerJ">
        <title>Extensive microbial diversity within the chicken gut microbiome revealed by metagenomics and culture.</title>
        <authorList>
            <person name="Gilroy R."/>
            <person name="Ravi A."/>
            <person name="Getino M."/>
            <person name="Pursley I."/>
            <person name="Horton D.L."/>
            <person name="Alikhan N.F."/>
            <person name="Baker D."/>
            <person name="Gharbi K."/>
            <person name="Hall N."/>
            <person name="Watson M."/>
            <person name="Adriaenssens E.M."/>
            <person name="Foster-Nyarko E."/>
            <person name="Jarju S."/>
            <person name="Secka A."/>
            <person name="Antonio M."/>
            <person name="Oren A."/>
            <person name="Chaudhuri R.R."/>
            <person name="La Ragione R."/>
            <person name="Hildebrand F."/>
            <person name="Pallen M.J."/>
        </authorList>
    </citation>
    <scope>NUCLEOTIDE SEQUENCE</scope>
    <source>
        <strain evidence="2">ChiGjej6B6-1540</strain>
    </source>
</reference>
<accession>A0A9D1RUC2</accession>